<evidence type="ECO:0000313" key="7">
    <source>
        <dbReference type="Proteomes" id="UP000823914"/>
    </source>
</evidence>
<feature type="domain" description="Histidine kinase" evidence="5">
    <location>
        <begin position="10"/>
        <end position="230"/>
    </location>
</feature>
<sequence length="275" mass="30597">MTPSISSLASILHEIRTPIQTVLGTAELLQETSLNPEQEEYVRQIMFSAKVLHTLSNDILDFEKLRTNKFQIERIPFNLIQVVEQSICLVSIEAYNKGLELLCTIDYNIPRTVYGDPVRVQQVLLNFLKNAVKFTPSGYISLTVTMQKQEGKDILVFQVSDTGIGIADDKKSTIFQPFVQVINDMTRQYGGSGLGLSICSQLVNLMGGYCGIKDNTPKGTTFYFSLPLESAPGSAHPPKISLPTNSRILVVDDSPEYRKNLLRILGFMCDAEVTP</sequence>
<name>A0A9E2L1Y3_9SPIR</name>
<dbReference type="SUPFAM" id="SSF47384">
    <property type="entry name" value="Homodimeric domain of signal transducing histidine kinase"/>
    <property type="match status" value="1"/>
</dbReference>
<dbReference type="Pfam" id="PF00512">
    <property type="entry name" value="HisKA"/>
    <property type="match status" value="1"/>
</dbReference>
<proteinExistence type="predicted"/>
<evidence type="ECO:0000256" key="2">
    <source>
        <dbReference type="ARBA" id="ARBA00012438"/>
    </source>
</evidence>
<dbReference type="SMART" id="SM00388">
    <property type="entry name" value="HisKA"/>
    <property type="match status" value="1"/>
</dbReference>
<dbReference type="PROSITE" id="PS50109">
    <property type="entry name" value="HIS_KIN"/>
    <property type="match status" value="1"/>
</dbReference>
<dbReference type="InterPro" id="IPR004358">
    <property type="entry name" value="Sig_transdc_His_kin-like_C"/>
</dbReference>
<dbReference type="GO" id="GO:0000155">
    <property type="term" value="F:phosphorelay sensor kinase activity"/>
    <property type="evidence" value="ECO:0007669"/>
    <property type="project" value="InterPro"/>
</dbReference>
<dbReference type="CDD" id="cd16922">
    <property type="entry name" value="HATPase_EvgS-ArcB-TorS-like"/>
    <property type="match status" value="1"/>
</dbReference>
<dbReference type="PRINTS" id="PR00344">
    <property type="entry name" value="BCTRLSENSOR"/>
</dbReference>
<dbReference type="InterPro" id="IPR036097">
    <property type="entry name" value="HisK_dim/P_sf"/>
</dbReference>
<evidence type="ECO:0000256" key="3">
    <source>
        <dbReference type="ARBA" id="ARBA00022553"/>
    </source>
</evidence>
<dbReference type="PANTHER" id="PTHR45339">
    <property type="entry name" value="HYBRID SIGNAL TRANSDUCTION HISTIDINE KINASE J"/>
    <property type="match status" value="1"/>
</dbReference>
<dbReference type="InterPro" id="IPR003661">
    <property type="entry name" value="HisK_dim/P_dom"/>
</dbReference>
<evidence type="ECO:0000313" key="6">
    <source>
        <dbReference type="EMBL" id="MBU3849357.1"/>
    </source>
</evidence>
<dbReference type="InterPro" id="IPR036890">
    <property type="entry name" value="HATPase_C_sf"/>
</dbReference>
<accession>A0A9E2L1Y3</accession>
<feature type="non-terminal residue" evidence="6">
    <location>
        <position position="275"/>
    </location>
</feature>
<keyword evidence="6" id="KW-0808">Transferase</keyword>
<gene>
    <name evidence="6" type="ORF">IAA16_02190</name>
</gene>
<comment type="catalytic activity">
    <reaction evidence="1">
        <text>ATP + protein L-histidine = ADP + protein N-phospho-L-histidine.</text>
        <dbReference type="EC" id="2.7.13.3"/>
    </reaction>
</comment>
<dbReference type="Pfam" id="PF02518">
    <property type="entry name" value="HATPase_c"/>
    <property type="match status" value="1"/>
</dbReference>
<reference evidence="6" key="1">
    <citation type="journal article" date="2021" name="PeerJ">
        <title>Extensive microbial diversity within the chicken gut microbiome revealed by metagenomics and culture.</title>
        <authorList>
            <person name="Gilroy R."/>
            <person name="Ravi A."/>
            <person name="Getino M."/>
            <person name="Pursley I."/>
            <person name="Horton D.L."/>
            <person name="Alikhan N.F."/>
            <person name="Baker D."/>
            <person name="Gharbi K."/>
            <person name="Hall N."/>
            <person name="Watson M."/>
            <person name="Adriaenssens E.M."/>
            <person name="Foster-Nyarko E."/>
            <person name="Jarju S."/>
            <person name="Secka A."/>
            <person name="Antonio M."/>
            <person name="Oren A."/>
            <person name="Chaudhuri R.R."/>
            <person name="La Ragione R."/>
            <person name="Hildebrand F."/>
            <person name="Pallen M.J."/>
        </authorList>
    </citation>
    <scope>NUCLEOTIDE SEQUENCE</scope>
    <source>
        <strain evidence="6">Gambia15-2214</strain>
    </source>
</reference>
<dbReference type="PANTHER" id="PTHR45339:SF1">
    <property type="entry name" value="HYBRID SIGNAL TRANSDUCTION HISTIDINE KINASE J"/>
    <property type="match status" value="1"/>
</dbReference>
<dbReference type="SUPFAM" id="SSF55874">
    <property type="entry name" value="ATPase domain of HSP90 chaperone/DNA topoisomerase II/histidine kinase"/>
    <property type="match status" value="1"/>
</dbReference>
<reference evidence="6" key="2">
    <citation type="submission" date="2021-04" db="EMBL/GenBank/DDBJ databases">
        <authorList>
            <person name="Gilroy R."/>
        </authorList>
    </citation>
    <scope>NUCLEOTIDE SEQUENCE</scope>
    <source>
        <strain evidence="6">Gambia15-2214</strain>
    </source>
</reference>
<evidence type="ECO:0000256" key="1">
    <source>
        <dbReference type="ARBA" id="ARBA00000085"/>
    </source>
</evidence>
<keyword evidence="3" id="KW-0597">Phosphoprotein</keyword>
<protein>
    <recommendedName>
        <fullName evidence="2">histidine kinase</fullName>
        <ecNumber evidence="2">2.7.13.3</ecNumber>
    </recommendedName>
</protein>
<dbReference type="FunFam" id="3.30.565.10:FF:000010">
    <property type="entry name" value="Sensor histidine kinase RcsC"/>
    <property type="match status" value="1"/>
</dbReference>
<evidence type="ECO:0000259" key="5">
    <source>
        <dbReference type="PROSITE" id="PS50109"/>
    </source>
</evidence>
<dbReference type="Proteomes" id="UP000823914">
    <property type="component" value="Unassembled WGS sequence"/>
</dbReference>
<dbReference type="InterPro" id="IPR003594">
    <property type="entry name" value="HATPase_dom"/>
</dbReference>
<dbReference type="Gene3D" id="1.10.287.130">
    <property type="match status" value="1"/>
</dbReference>
<dbReference type="EMBL" id="JAHLFV010000049">
    <property type="protein sequence ID" value="MBU3849357.1"/>
    <property type="molecule type" value="Genomic_DNA"/>
</dbReference>
<keyword evidence="4" id="KW-0902">Two-component regulatory system</keyword>
<dbReference type="AlphaFoldDB" id="A0A9E2L1Y3"/>
<dbReference type="CDD" id="cd00082">
    <property type="entry name" value="HisKA"/>
    <property type="match status" value="1"/>
</dbReference>
<dbReference type="Gene3D" id="3.30.565.10">
    <property type="entry name" value="Histidine kinase-like ATPase, C-terminal domain"/>
    <property type="match status" value="1"/>
</dbReference>
<organism evidence="6 7">
    <name type="scientific">Candidatus Treponema excrementipullorum</name>
    <dbReference type="NCBI Taxonomy" id="2838768"/>
    <lineage>
        <taxon>Bacteria</taxon>
        <taxon>Pseudomonadati</taxon>
        <taxon>Spirochaetota</taxon>
        <taxon>Spirochaetia</taxon>
        <taxon>Spirochaetales</taxon>
        <taxon>Treponemataceae</taxon>
        <taxon>Treponema</taxon>
    </lineage>
</organism>
<dbReference type="InterPro" id="IPR005467">
    <property type="entry name" value="His_kinase_dom"/>
</dbReference>
<keyword evidence="6" id="KW-0418">Kinase</keyword>
<evidence type="ECO:0000256" key="4">
    <source>
        <dbReference type="ARBA" id="ARBA00023012"/>
    </source>
</evidence>
<comment type="caution">
    <text evidence="6">The sequence shown here is derived from an EMBL/GenBank/DDBJ whole genome shotgun (WGS) entry which is preliminary data.</text>
</comment>
<dbReference type="SMART" id="SM00387">
    <property type="entry name" value="HATPase_c"/>
    <property type="match status" value="1"/>
</dbReference>
<dbReference type="EC" id="2.7.13.3" evidence="2"/>